<protein>
    <submittedName>
        <fullName evidence="13 14">Testis-expressed protein 2</fullName>
    </submittedName>
</protein>
<dbReference type="RefSeq" id="XP_017338269.1">
    <property type="nucleotide sequence ID" value="XM_017482780.3"/>
</dbReference>
<dbReference type="InterPro" id="IPR031468">
    <property type="entry name" value="SMP_LBD"/>
</dbReference>
<feature type="region of interest" description="Disordered" evidence="9">
    <location>
        <begin position="1"/>
        <end position="30"/>
    </location>
</feature>
<dbReference type="OrthoDB" id="26740at2759"/>
<keyword evidence="6" id="KW-0445">Lipid transport</keyword>
<dbReference type="GO" id="GO:0006869">
    <property type="term" value="P:lipid transport"/>
    <property type="evidence" value="ECO:0007669"/>
    <property type="project" value="UniProtKB-KW"/>
</dbReference>
<dbReference type="RefSeq" id="XP_017338270.1">
    <property type="nucleotide sequence ID" value="XM_017482781.3"/>
</dbReference>
<accession>A0A2D0S7R7</accession>
<dbReference type="InterPro" id="IPR019411">
    <property type="entry name" value="MMM1_dom"/>
</dbReference>
<evidence type="ECO:0000256" key="10">
    <source>
        <dbReference type="SAM" id="Phobius"/>
    </source>
</evidence>
<keyword evidence="3 10" id="KW-0812">Transmembrane</keyword>
<reference evidence="12" key="1">
    <citation type="journal article" date="2016" name="Nat. Commun.">
        <title>The channel catfish genome sequence provides insights into the evolution of scale formation in teleosts.</title>
        <authorList>
            <person name="Liu Z."/>
            <person name="Liu S."/>
            <person name="Yao J."/>
            <person name="Bao L."/>
            <person name="Zhang J."/>
            <person name="Li Y."/>
            <person name="Jiang C."/>
            <person name="Sun L."/>
            <person name="Wang R."/>
            <person name="Zhang Y."/>
            <person name="Zhou T."/>
            <person name="Zeng Q."/>
            <person name="Fu Q."/>
            <person name="Gao S."/>
            <person name="Li N."/>
            <person name="Koren S."/>
            <person name="Jiang Y."/>
            <person name="Zimin A."/>
            <person name="Xu P."/>
            <person name="Phillippy A.M."/>
            <person name="Geng X."/>
            <person name="Song L."/>
            <person name="Sun F."/>
            <person name="Li C."/>
            <person name="Wang X."/>
            <person name="Chen A."/>
            <person name="Jin Y."/>
            <person name="Yuan Z."/>
            <person name="Yang Y."/>
            <person name="Tan S."/>
            <person name="Peatman E."/>
            <person name="Lu J."/>
            <person name="Qin Z."/>
            <person name="Dunham R."/>
            <person name="Li Z."/>
            <person name="Sonstegard T."/>
            <person name="Feng J."/>
            <person name="Danzmann R.G."/>
            <person name="Schroeder S."/>
            <person name="Scheffler B."/>
            <person name="Duke M.V."/>
            <person name="Ballard L."/>
            <person name="Kucuktas H."/>
            <person name="Kaltenboeck L."/>
            <person name="Liu H."/>
            <person name="Armbruster J."/>
            <person name="Xie Y."/>
            <person name="Kirby M.L."/>
            <person name="Tian Y."/>
            <person name="Flanagan M.E."/>
            <person name="Mu W."/>
            <person name="Waldbieser G.C."/>
        </authorList>
    </citation>
    <scope>NUCLEOTIDE SEQUENCE [LARGE SCALE GENOMIC DNA]</scope>
    <source>
        <strain evidence="12">SDA103</strain>
    </source>
</reference>
<evidence type="ECO:0000256" key="6">
    <source>
        <dbReference type="ARBA" id="ARBA00023055"/>
    </source>
</evidence>
<keyword evidence="12" id="KW-1185">Reference proteome</keyword>
<feature type="region of interest" description="Disordered" evidence="9">
    <location>
        <begin position="178"/>
        <end position="197"/>
    </location>
</feature>
<dbReference type="KEGG" id="ipu:108273507"/>
<proteinExistence type="predicted"/>
<evidence type="ECO:0000313" key="13">
    <source>
        <dbReference type="RefSeq" id="XP_017338269.1"/>
    </source>
</evidence>
<gene>
    <name evidence="13 14" type="primary">tex2l</name>
</gene>
<dbReference type="AlphaFoldDB" id="A0A2D0S7R7"/>
<evidence type="ECO:0000313" key="14">
    <source>
        <dbReference type="RefSeq" id="XP_017338270.1"/>
    </source>
</evidence>
<name>A0A2D0S7R7_ICTPU</name>
<organism evidence="12 14">
    <name type="scientific">Ictalurus punctatus</name>
    <name type="common">Channel catfish</name>
    <name type="synonym">Silurus punctatus</name>
    <dbReference type="NCBI Taxonomy" id="7998"/>
    <lineage>
        <taxon>Eukaryota</taxon>
        <taxon>Metazoa</taxon>
        <taxon>Chordata</taxon>
        <taxon>Craniata</taxon>
        <taxon>Vertebrata</taxon>
        <taxon>Euteleostomi</taxon>
        <taxon>Actinopterygii</taxon>
        <taxon>Neopterygii</taxon>
        <taxon>Teleostei</taxon>
        <taxon>Ostariophysi</taxon>
        <taxon>Siluriformes</taxon>
        <taxon>Ictaluridae</taxon>
        <taxon>Ictalurus</taxon>
    </lineage>
</organism>
<feature type="compositionally biased region" description="Basic and acidic residues" evidence="9">
    <location>
        <begin position="1"/>
        <end position="12"/>
    </location>
</feature>
<evidence type="ECO:0000259" key="11">
    <source>
        <dbReference type="PROSITE" id="PS51847"/>
    </source>
</evidence>
<feature type="region of interest" description="Disordered" evidence="9">
    <location>
        <begin position="774"/>
        <end position="813"/>
    </location>
</feature>
<feature type="compositionally biased region" description="Acidic residues" evidence="9">
    <location>
        <begin position="777"/>
        <end position="794"/>
    </location>
</feature>
<dbReference type="PANTHER" id="PTHR13466:SF4">
    <property type="entry name" value="SMP-LTD DOMAIN-CONTAINING PROTEIN"/>
    <property type="match status" value="1"/>
</dbReference>
<feature type="transmembrane region" description="Helical" evidence="10">
    <location>
        <begin position="372"/>
        <end position="393"/>
    </location>
</feature>
<keyword evidence="5 10" id="KW-1133">Transmembrane helix</keyword>
<evidence type="ECO:0000256" key="4">
    <source>
        <dbReference type="ARBA" id="ARBA00022824"/>
    </source>
</evidence>
<feature type="compositionally biased region" description="Low complexity" evidence="9">
    <location>
        <begin position="946"/>
        <end position="957"/>
    </location>
</feature>
<dbReference type="GO" id="GO:0008289">
    <property type="term" value="F:lipid binding"/>
    <property type="evidence" value="ECO:0007669"/>
    <property type="project" value="UniProtKB-KW"/>
</dbReference>
<keyword evidence="8 10" id="KW-0472">Membrane</keyword>
<dbReference type="PROSITE" id="PS51847">
    <property type="entry name" value="SMP"/>
    <property type="match status" value="1"/>
</dbReference>
<evidence type="ECO:0000256" key="8">
    <source>
        <dbReference type="ARBA" id="ARBA00023136"/>
    </source>
</evidence>
<keyword evidence="2" id="KW-0813">Transport</keyword>
<dbReference type="Pfam" id="PF10296">
    <property type="entry name" value="MMM1"/>
    <property type="match status" value="1"/>
</dbReference>
<dbReference type="GO" id="GO:0005789">
    <property type="term" value="C:endoplasmic reticulum membrane"/>
    <property type="evidence" value="ECO:0007669"/>
    <property type="project" value="UniProtKB-SubCell"/>
</dbReference>
<feature type="domain" description="SMP-LTD" evidence="11">
    <location>
        <begin position="646"/>
        <end position="934"/>
    </location>
</feature>
<keyword evidence="7" id="KW-0446">Lipid-binding</keyword>
<evidence type="ECO:0000256" key="3">
    <source>
        <dbReference type="ARBA" id="ARBA00022692"/>
    </source>
</evidence>
<evidence type="ECO:0000256" key="9">
    <source>
        <dbReference type="SAM" id="MobiDB-lite"/>
    </source>
</evidence>
<dbReference type="GeneID" id="108273507"/>
<evidence type="ECO:0000256" key="7">
    <source>
        <dbReference type="ARBA" id="ARBA00023121"/>
    </source>
</evidence>
<comment type="subcellular location">
    <subcellularLocation>
        <location evidence="1">Endoplasmic reticulum membrane</location>
    </subcellularLocation>
</comment>
<dbReference type="CDD" id="cd21675">
    <property type="entry name" value="SMP_TEX2"/>
    <property type="match status" value="1"/>
</dbReference>
<feature type="region of interest" description="Disordered" evidence="9">
    <location>
        <begin position="943"/>
        <end position="962"/>
    </location>
</feature>
<dbReference type="CTD" id="100004729"/>
<keyword evidence="4" id="KW-0256">Endoplasmic reticulum</keyword>
<evidence type="ECO:0000313" key="12">
    <source>
        <dbReference type="Proteomes" id="UP000221080"/>
    </source>
</evidence>
<evidence type="ECO:0000256" key="5">
    <source>
        <dbReference type="ARBA" id="ARBA00022989"/>
    </source>
</evidence>
<dbReference type="Proteomes" id="UP000221080">
    <property type="component" value="Chromosome 13"/>
</dbReference>
<reference evidence="13 14" key="2">
    <citation type="submission" date="2025-04" db="UniProtKB">
        <authorList>
            <consortium name="RefSeq"/>
        </authorList>
    </citation>
    <scope>IDENTIFICATION</scope>
    <source>
        <tissue evidence="13 14">Blood</tissue>
    </source>
</reference>
<dbReference type="PANTHER" id="PTHR13466">
    <property type="entry name" value="TEX2 PROTEIN-RELATED"/>
    <property type="match status" value="1"/>
</dbReference>
<evidence type="ECO:0000256" key="1">
    <source>
        <dbReference type="ARBA" id="ARBA00004586"/>
    </source>
</evidence>
<sequence>MAGNEMSHKTSTEIEDPALQTEQHESGRSGIVIQLTGTKGEWDSLDDGDLSVTLDRSKQKFLKPKPSSNDMQLDKDNEWALHSPMFHVPLSPSSPGSLGDCSSSSLGFLSPSHQPLACLVKSLSTELELKDASTHKTRPFISLVKSISSELSRSSPEVSQSKSDSKLSLHLWTQLTQSKGHNGDSRTAPPSPVDLSPTEAKTGFFKVELEDTRRKLTEAIHEPFNVFNKIMREDCTGRLKHQKSTGSIDSFCSKEVGRSCGELSVTKSLMRSCKKVECEGLAMSNQPVRPYRKCIHCSSCHSHSHLAKLEGEEPIEICTHEDTLQNINVNKSNLAAEYTSEQPCSPVPGMGLSYLAILSYCYFILPLSSYWSGIFVGLAFGFMLGLLLIRLGLTRHPYSGPSDRFNESTCDWIQGEHKKNTLKGWINEMYEYDPETFHPSLMHSVYATLEGSSLHLDYPRSNIPPWATFNEPFYDQSFIHSRRFHLDGSKVFLLPPTLARKRVWNRKYPICITVARAKELTAEVEDQQHPHLNEKSSSKTNHNTTLYLFARTGREKEEWFHHFCAASMYRNEGQYESDMSVSQEDKSWSSMQVNGSIENISSMSTYDYTTYMTDVISSGQGRCSPCFCHNNKQSSPTEKDQNVCHHGDLMQPVWINALIGRIFWDFLCEKYWSDQIAQKIQRKLSKIRLPYFMDELTVTELSMGSCMPQITGLFQPQVDARGLWLQLNIEYTGALQMTLETKLNLSKLGKEEALKAVKEVQTYHVRSTRSKLAVLADSDEESSSAGSSDEEDVPSTEPQETQGVSGAESGLAGGRTGRRILRLVDKIAKSKYFQKATENEYIKKKIEEMSNTPLLLTVEVKELSGELAVNIPPPPTDRIWYSFCVPPKLDLRVQPKLGEREVTFCHVTEWIEKKLQDEFQKVFVMPNMDDIYLPLMHSVLESQAAPQHSPTQPSHSSALGSSETCVLNHSFPLE</sequence>
<evidence type="ECO:0000256" key="2">
    <source>
        <dbReference type="ARBA" id="ARBA00022448"/>
    </source>
</evidence>